<dbReference type="InterPro" id="IPR001509">
    <property type="entry name" value="Epimerase_deHydtase"/>
</dbReference>
<proteinExistence type="inferred from homology"/>
<dbReference type="InterPro" id="IPR036291">
    <property type="entry name" value="NAD(P)-bd_dom_sf"/>
</dbReference>
<dbReference type="Proteomes" id="UP000788426">
    <property type="component" value="Unassembled WGS sequence"/>
</dbReference>
<dbReference type="Pfam" id="PF01370">
    <property type="entry name" value="Epimerase"/>
    <property type="match status" value="1"/>
</dbReference>
<evidence type="ECO:0000313" key="3">
    <source>
        <dbReference type="EMBL" id="MBW4769171.1"/>
    </source>
</evidence>
<accession>A0ABS6YD80</accession>
<dbReference type="SUPFAM" id="SSF51735">
    <property type="entry name" value="NAD(P)-binding Rossmann-fold domains"/>
    <property type="match status" value="1"/>
</dbReference>
<dbReference type="PANTHER" id="PTHR43000">
    <property type="entry name" value="DTDP-D-GLUCOSE 4,6-DEHYDRATASE-RELATED"/>
    <property type="match status" value="1"/>
</dbReference>
<dbReference type="EMBL" id="JAHXCT010000003">
    <property type="protein sequence ID" value="MBW4769171.1"/>
    <property type="molecule type" value="Genomic_DNA"/>
</dbReference>
<organism evidence="3 4">
    <name type="scientific">Hoylesella nanceiensis</name>
    <dbReference type="NCBI Taxonomy" id="425941"/>
    <lineage>
        <taxon>Bacteria</taxon>
        <taxon>Pseudomonadati</taxon>
        <taxon>Bacteroidota</taxon>
        <taxon>Bacteroidia</taxon>
        <taxon>Bacteroidales</taxon>
        <taxon>Prevotellaceae</taxon>
        <taxon>Hoylesella</taxon>
    </lineage>
</organism>
<evidence type="ECO:0000259" key="2">
    <source>
        <dbReference type="Pfam" id="PF01370"/>
    </source>
</evidence>
<feature type="domain" description="NAD-dependent epimerase/dehydratase" evidence="2">
    <location>
        <begin position="3"/>
        <end position="228"/>
    </location>
</feature>
<dbReference type="RefSeq" id="WP_018362122.1">
    <property type="nucleotide sequence ID" value="NZ_CAJZHJ010000003.1"/>
</dbReference>
<reference evidence="3 4" key="1">
    <citation type="submission" date="2021-07" db="EMBL/GenBank/DDBJ databases">
        <title>Genomic diversity and antimicrobial resistance of Prevotella spp. isolated from chronic lung disease airways.</title>
        <authorList>
            <person name="Webb K.A."/>
            <person name="Olagoke O.S."/>
            <person name="Baird T."/>
            <person name="Neill J."/>
            <person name="Pham A."/>
            <person name="Wells T.J."/>
            <person name="Ramsay K.A."/>
            <person name="Bell S.C."/>
            <person name="Sarovich D.S."/>
            <person name="Price E.P."/>
        </authorList>
    </citation>
    <scope>NUCLEOTIDE SEQUENCE [LARGE SCALE GENOMIC DNA]</scope>
    <source>
        <strain evidence="3 4">SCHI0011.S.12</strain>
    </source>
</reference>
<evidence type="ECO:0000256" key="1">
    <source>
        <dbReference type="ARBA" id="ARBA00007637"/>
    </source>
</evidence>
<sequence>MKVLITGASGFIGSFIVEESLRRGMETWAAIRPNSSKEFLSDERIRFIELDLSNEETLKKQLANNTFDYVIHAAGATKCINKDDFFKVNTEGTKNLVNALIALKMPLKRFIFISSLSVYGPVHEQQPYKEICETDVPVPNTAYAESKLAAEEYINSIGNNFPYIILRPTGVYGPREKDYFMMAKSIKNHIDFAAGYKQQDLTFVYVQDVVQVVFLAFDRGKSGRTYFISDGHVYSSRHFSDLIRKELGMPWCLRIVAPLWVLRIVTFVSEYISRITGKITALNNDKYNILKQRNWRCNIEPTVDELGYNPSFNLEKGVHLTIQWYRERGEI</sequence>
<dbReference type="Gene3D" id="3.40.50.720">
    <property type="entry name" value="NAD(P)-binding Rossmann-like Domain"/>
    <property type="match status" value="1"/>
</dbReference>
<comment type="similarity">
    <text evidence="1">Belongs to the NAD(P)-dependent epimerase/dehydratase family.</text>
</comment>
<keyword evidence="4" id="KW-1185">Reference proteome</keyword>
<comment type="caution">
    <text evidence="3">The sequence shown here is derived from an EMBL/GenBank/DDBJ whole genome shotgun (WGS) entry which is preliminary data.</text>
</comment>
<dbReference type="GeneID" id="93182154"/>
<gene>
    <name evidence="3" type="ORF">KZO38_05285</name>
</gene>
<protein>
    <submittedName>
        <fullName evidence="3">NAD(P)-dependent oxidoreductase</fullName>
    </submittedName>
</protein>
<name>A0ABS6YD80_9BACT</name>
<evidence type="ECO:0000313" key="4">
    <source>
        <dbReference type="Proteomes" id="UP000788426"/>
    </source>
</evidence>